<feature type="transmembrane region" description="Helical" evidence="3">
    <location>
        <begin position="148"/>
        <end position="173"/>
    </location>
</feature>
<evidence type="ECO:0000313" key="5">
    <source>
        <dbReference type="EMBL" id="VDL84385.1"/>
    </source>
</evidence>
<evidence type="ECO:0000256" key="1">
    <source>
        <dbReference type="ARBA" id="ARBA00004651"/>
    </source>
</evidence>
<dbReference type="GO" id="GO:0030007">
    <property type="term" value="P:intracellular potassium ion homeostasis"/>
    <property type="evidence" value="ECO:0007669"/>
    <property type="project" value="TreeGrafter"/>
</dbReference>
<gene>
    <name evidence="5" type="ORF">NBR_LOCUS20648</name>
</gene>
<feature type="domain" description="Cation-transporting P-type ATPase N-terminal" evidence="4">
    <location>
        <begin position="87"/>
        <end position="129"/>
    </location>
</feature>
<dbReference type="Gene3D" id="1.20.1110.10">
    <property type="entry name" value="Calcium-transporting ATPase, transmembrane domain"/>
    <property type="match status" value="1"/>
</dbReference>
<dbReference type="InterPro" id="IPR050510">
    <property type="entry name" value="Cation_transp_ATPase_P-type"/>
</dbReference>
<comment type="subcellular location">
    <subcellularLocation>
        <location evidence="1">Cell membrane</location>
        <topology evidence="1">Multi-pass membrane protein</topology>
    </subcellularLocation>
</comment>
<reference evidence="5 6" key="2">
    <citation type="submission" date="2018-11" db="EMBL/GenBank/DDBJ databases">
        <authorList>
            <consortium name="Pathogen Informatics"/>
        </authorList>
    </citation>
    <scope>NUCLEOTIDE SEQUENCE [LARGE SCALE GENOMIC DNA]</scope>
</reference>
<dbReference type="PANTHER" id="PTHR43294:SF21">
    <property type="entry name" value="CATION TRANSPORTING ATPASE"/>
    <property type="match status" value="1"/>
</dbReference>
<keyword evidence="3" id="KW-0472">Membrane</keyword>
<dbReference type="Pfam" id="PF00690">
    <property type="entry name" value="Cation_ATPase_N"/>
    <property type="match status" value="1"/>
</dbReference>
<dbReference type="GO" id="GO:1990573">
    <property type="term" value="P:potassium ion import across plasma membrane"/>
    <property type="evidence" value="ECO:0007669"/>
    <property type="project" value="TreeGrafter"/>
</dbReference>
<evidence type="ECO:0000313" key="6">
    <source>
        <dbReference type="Proteomes" id="UP000271162"/>
    </source>
</evidence>
<sequence>MTLTQTSKSDLISRSEDVRVARQAQEGHCSVNCRLRHCKDIKEKVDLGFWSRWKRKAQVHPGQADADISEARMQLKDLYPDSYIHHEFPERSDGLHTEEARKRLRDGGGNVLPPPKEENLLHVFVRQFHFKFWIPPMKSKLQSELRTFAQFISVLAICMAVAMFLIGCIVAKFENVLDHFVVGFLVIIVANIPQGLPATVMSQLRIIARRMAQKNIYIKKLDLIGGSRKR</sequence>
<keyword evidence="3" id="KW-1133">Transmembrane helix</keyword>
<proteinExistence type="predicted"/>
<dbReference type="InterPro" id="IPR023298">
    <property type="entry name" value="ATPase_P-typ_TM_dom_sf"/>
</dbReference>
<dbReference type="SUPFAM" id="SSF81665">
    <property type="entry name" value="Calcium ATPase, transmembrane domain M"/>
    <property type="match status" value="1"/>
</dbReference>
<organism evidence="7">
    <name type="scientific">Nippostrongylus brasiliensis</name>
    <name type="common">Rat hookworm</name>
    <dbReference type="NCBI Taxonomy" id="27835"/>
    <lineage>
        <taxon>Eukaryota</taxon>
        <taxon>Metazoa</taxon>
        <taxon>Ecdysozoa</taxon>
        <taxon>Nematoda</taxon>
        <taxon>Chromadorea</taxon>
        <taxon>Rhabditida</taxon>
        <taxon>Rhabditina</taxon>
        <taxon>Rhabditomorpha</taxon>
        <taxon>Strongyloidea</taxon>
        <taxon>Heligmosomidae</taxon>
        <taxon>Nippostrongylus</taxon>
    </lineage>
</organism>
<evidence type="ECO:0000256" key="3">
    <source>
        <dbReference type="SAM" id="Phobius"/>
    </source>
</evidence>
<dbReference type="GO" id="GO:0006883">
    <property type="term" value="P:intracellular sodium ion homeostasis"/>
    <property type="evidence" value="ECO:0007669"/>
    <property type="project" value="TreeGrafter"/>
</dbReference>
<dbReference type="GO" id="GO:0005391">
    <property type="term" value="F:P-type sodium:potassium-exchanging transporter activity"/>
    <property type="evidence" value="ECO:0007669"/>
    <property type="project" value="TreeGrafter"/>
</dbReference>
<evidence type="ECO:0000259" key="4">
    <source>
        <dbReference type="Pfam" id="PF00690"/>
    </source>
</evidence>
<dbReference type="GO" id="GO:1902600">
    <property type="term" value="P:proton transmembrane transport"/>
    <property type="evidence" value="ECO:0007669"/>
    <property type="project" value="TreeGrafter"/>
</dbReference>
<evidence type="ECO:0000256" key="2">
    <source>
        <dbReference type="ARBA" id="ARBA00022475"/>
    </source>
</evidence>
<keyword evidence="6" id="KW-1185">Reference proteome</keyword>
<protein>
    <submittedName>
        <fullName evidence="7">Cation_ATPase_N domain-containing protein</fullName>
    </submittedName>
</protein>
<evidence type="ECO:0000313" key="7">
    <source>
        <dbReference type="WBParaSite" id="NBR_0002064701-mRNA-1"/>
    </source>
</evidence>
<dbReference type="PANTHER" id="PTHR43294">
    <property type="entry name" value="SODIUM/POTASSIUM-TRANSPORTING ATPASE SUBUNIT ALPHA"/>
    <property type="match status" value="1"/>
</dbReference>
<dbReference type="STRING" id="27835.A0A0N4YTS5"/>
<dbReference type="InterPro" id="IPR004014">
    <property type="entry name" value="ATPase_P-typ_cation-transptr_N"/>
</dbReference>
<feature type="transmembrane region" description="Helical" evidence="3">
    <location>
        <begin position="179"/>
        <end position="201"/>
    </location>
</feature>
<name>A0A0N4YTS5_NIPBR</name>
<dbReference type="GO" id="GO:0005886">
    <property type="term" value="C:plasma membrane"/>
    <property type="evidence" value="ECO:0007669"/>
    <property type="project" value="UniProtKB-SubCell"/>
</dbReference>
<dbReference type="GO" id="GO:0036376">
    <property type="term" value="P:sodium ion export across plasma membrane"/>
    <property type="evidence" value="ECO:0007669"/>
    <property type="project" value="TreeGrafter"/>
</dbReference>
<dbReference type="WBParaSite" id="NBR_0002064701-mRNA-1">
    <property type="protein sequence ID" value="NBR_0002064701-mRNA-1"/>
    <property type="gene ID" value="NBR_0002064701"/>
</dbReference>
<accession>A0A0N4YTS5</accession>
<keyword evidence="3" id="KW-0812">Transmembrane</keyword>
<reference evidence="7" key="1">
    <citation type="submission" date="2017-02" db="UniProtKB">
        <authorList>
            <consortium name="WormBaseParasite"/>
        </authorList>
    </citation>
    <scope>IDENTIFICATION</scope>
</reference>
<dbReference type="EMBL" id="UYSL01025368">
    <property type="protein sequence ID" value="VDL84385.1"/>
    <property type="molecule type" value="Genomic_DNA"/>
</dbReference>
<keyword evidence="2" id="KW-1003">Cell membrane</keyword>
<dbReference type="AlphaFoldDB" id="A0A0N4YTS5"/>
<dbReference type="Proteomes" id="UP000271162">
    <property type="component" value="Unassembled WGS sequence"/>
</dbReference>